<dbReference type="Proteomes" id="UP000070155">
    <property type="component" value="Unassembled WGS sequence"/>
</dbReference>
<organism evidence="1 2">
    <name type="scientific">candidate division MSBL1 archaeon SCGC-AAA259I07</name>
    <dbReference type="NCBI Taxonomy" id="1698266"/>
    <lineage>
        <taxon>Archaea</taxon>
        <taxon>Methanobacteriati</taxon>
        <taxon>Methanobacteriota</taxon>
        <taxon>candidate division MSBL1</taxon>
    </lineage>
</organism>
<dbReference type="EMBL" id="LHXQ01000080">
    <property type="protein sequence ID" value="KXA94029.1"/>
    <property type="molecule type" value="Genomic_DNA"/>
</dbReference>
<accession>A0A133UII8</accession>
<evidence type="ECO:0000313" key="1">
    <source>
        <dbReference type="EMBL" id="KXA94029.1"/>
    </source>
</evidence>
<dbReference type="AlphaFoldDB" id="A0A133UII8"/>
<evidence type="ECO:0008006" key="3">
    <source>
        <dbReference type="Google" id="ProtNLM"/>
    </source>
</evidence>
<feature type="non-terminal residue" evidence="1">
    <location>
        <position position="338"/>
    </location>
</feature>
<gene>
    <name evidence="1" type="ORF">AKJ36_03585</name>
</gene>
<reference evidence="1 2" key="1">
    <citation type="journal article" date="2016" name="Sci. Rep.">
        <title>Metabolic traits of an uncultured archaeal lineage -MSBL1- from brine pools of the Red Sea.</title>
        <authorList>
            <person name="Mwirichia R."/>
            <person name="Alam I."/>
            <person name="Rashid M."/>
            <person name="Vinu M."/>
            <person name="Ba-Alawi W."/>
            <person name="Anthony Kamau A."/>
            <person name="Kamanda Ngugi D."/>
            <person name="Goker M."/>
            <person name="Klenk H.P."/>
            <person name="Bajic V."/>
            <person name="Stingl U."/>
        </authorList>
    </citation>
    <scope>NUCLEOTIDE SEQUENCE [LARGE SCALE GENOMIC DNA]</scope>
    <source>
        <strain evidence="1">SCGC-AAA259I07</strain>
    </source>
</reference>
<protein>
    <recommendedName>
        <fullName evidence="3">Restriction endonuclease</fullName>
    </recommendedName>
</protein>
<evidence type="ECO:0000313" key="2">
    <source>
        <dbReference type="Proteomes" id="UP000070155"/>
    </source>
</evidence>
<name>A0A133UII8_9EURY</name>
<proteinExistence type="predicted"/>
<comment type="caution">
    <text evidence="1">The sequence shown here is derived from an EMBL/GenBank/DDBJ whole genome shotgun (WGS) entry which is preliminary data.</text>
</comment>
<keyword evidence="2" id="KW-1185">Reference proteome</keyword>
<sequence length="338" mass="40038">MVRVKLEPLDNEGLFTNQFLEEKVKNLPEWEEEDEIKEAFEEIKDIYESKKNILSSCKESQIRNEFINPVLKVLGFHLGVKTPIQQSAKQPDYALFKNKDDKLEAYQKNESEDFYQKSIAVADIKPWGVDFDKKPGKKNVFENKKPSFQMYHYLDSKPPDWGILTDGKKWRLHHSNTPLKQWFKKYYEIDLKDILEKFKYFYLFFRKKAFTPAGNSFLDQIYEKSEKNSEEIRTTTSVLFSWPRLRNKFLKTCENKNKKEFLKYLESLKQILEKPFPEKREIEKYVPSGFGIKTNYIEALKKSGEIPEDEKNIVKVLGHVTDNISGLVERKGIEIEEN</sequence>